<dbReference type="PANTHER" id="PTHR38224:SF3">
    <property type="match status" value="1"/>
</dbReference>
<comment type="caution">
    <text evidence="1">The sequence shown here is derived from an EMBL/GenBank/DDBJ whole genome shotgun (WGS) entry which is preliminary data.</text>
</comment>
<proteinExistence type="predicted"/>
<dbReference type="AlphaFoldDB" id="A0ABD2V0K2"/>
<dbReference type="EMBL" id="JBJKTR010000003">
    <property type="protein sequence ID" value="KAL3374511.1"/>
    <property type="molecule type" value="Genomic_DNA"/>
</dbReference>
<evidence type="ECO:0000313" key="2">
    <source>
        <dbReference type="Proteomes" id="UP001627284"/>
    </source>
</evidence>
<dbReference type="PANTHER" id="PTHR38224">
    <property type="entry name" value="PHLOEM SPECIFIC PROTEIN"/>
    <property type="match status" value="1"/>
</dbReference>
<name>A0ABD2V0K2_9SOLN</name>
<keyword evidence="2" id="KW-1185">Reference proteome</keyword>
<organism evidence="1 2">
    <name type="scientific">Solanum stoloniferum</name>
    <dbReference type="NCBI Taxonomy" id="62892"/>
    <lineage>
        <taxon>Eukaryota</taxon>
        <taxon>Viridiplantae</taxon>
        <taxon>Streptophyta</taxon>
        <taxon>Embryophyta</taxon>
        <taxon>Tracheophyta</taxon>
        <taxon>Spermatophyta</taxon>
        <taxon>Magnoliopsida</taxon>
        <taxon>eudicotyledons</taxon>
        <taxon>Gunneridae</taxon>
        <taxon>Pentapetalae</taxon>
        <taxon>asterids</taxon>
        <taxon>lamiids</taxon>
        <taxon>Solanales</taxon>
        <taxon>Solanaceae</taxon>
        <taxon>Solanoideae</taxon>
        <taxon>Solaneae</taxon>
        <taxon>Solanum</taxon>
    </lineage>
</organism>
<reference evidence="1 2" key="1">
    <citation type="submission" date="2024-05" db="EMBL/GenBank/DDBJ databases">
        <title>De novo assembly of an allotetraploid wild potato.</title>
        <authorList>
            <person name="Hosaka A.J."/>
        </authorList>
    </citation>
    <scope>NUCLEOTIDE SEQUENCE [LARGE SCALE GENOMIC DNA]</scope>
    <source>
        <tissue evidence="1">Young leaves</tissue>
    </source>
</reference>
<sequence length="207" mass="24919">MLYLFRLLHINQTKIRKMFWRPHFPSFEQPYSDRSVEDYIARTTRMPVVESGYQNGHTMIKEERVIWEEQHNMHGNRYNYSFPSGIHQGYRAPEPQKKVHFVERDRTTEVKDKKFHNEDDSFIQRNNKSNMYGNPSKYNFPSGYHHGSPPPEAQKKAHFVEHDRTTEVGRKEKHKVSEEKVDNEADNFIKRKHKNFELAKMDTFKVY</sequence>
<evidence type="ECO:0000313" key="1">
    <source>
        <dbReference type="EMBL" id="KAL3374511.1"/>
    </source>
</evidence>
<dbReference type="Proteomes" id="UP001627284">
    <property type="component" value="Unassembled WGS sequence"/>
</dbReference>
<accession>A0ABD2V0K2</accession>
<protein>
    <submittedName>
        <fullName evidence="1">Uncharacterized protein</fullName>
    </submittedName>
</protein>
<gene>
    <name evidence="1" type="ORF">AABB24_006142</name>
</gene>